<dbReference type="GO" id="GO:0008170">
    <property type="term" value="F:N-methyltransferase activity"/>
    <property type="evidence" value="ECO:0007669"/>
    <property type="project" value="InterPro"/>
</dbReference>
<feature type="coiled-coil region" evidence="8">
    <location>
        <begin position="481"/>
        <end position="515"/>
    </location>
</feature>
<proteinExistence type="inferred from homology"/>
<dbReference type="InterPro" id="IPR022749">
    <property type="entry name" value="D12N6_MeTrfase_N"/>
</dbReference>
<dbReference type="CDD" id="cd02440">
    <property type="entry name" value="AdoMet_MTases"/>
    <property type="match status" value="1"/>
</dbReference>
<comment type="caution">
    <text evidence="11">The sequence shown here is derived from an EMBL/GenBank/DDBJ whole genome shotgun (WGS) entry which is preliminary data.</text>
</comment>
<feature type="domain" description="DNA methylase adenine-specific" evidence="9">
    <location>
        <begin position="143"/>
        <end position="475"/>
    </location>
</feature>
<dbReference type="GO" id="GO:0003677">
    <property type="term" value="F:DNA binding"/>
    <property type="evidence" value="ECO:0007669"/>
    <property type="project" value="InterPro"/>
</dbReference>
<dbReference type="Proteomes" id="UP000285232">
    <property type="component" value="Unassembled WGS sequence"/>
</dbReference>
<dbReference type="PANTHER" id="PTHR42998">
    <property type="entry name" value="TYPE I RESTRICTION ENZYME HINDVIIP M PROTEIN-RELATED"/>
    <property type="match status" value="1"/>
</dbReference>
<dbReference type="AlphaFoldDB" id="A0A419RWV9"/>
<dbReference type="EMBL" id="RAHX01000001">
    <property type="protein sequence ID" value="RJY10285.1"/>
    <property type="molecule type" value="Genomic_DNA"/>
</dbReference>
<comment type="similarity">
    <text evidence="1">Belongs to the N(4)/N(6)-methyltransferase family.</text>
</comment>
<dbReference type="InterPro" id="IPR038333">
    <property type="entry name" value="T1MK-like_N_sf"/>
</dbReference>
<protein>
    <recommendedName>
        <fullName evidence="2">site-specific DNA-methyltransferase (adenine-specific)</fullName>
        <ecNumber evidence="2">2.1.1.72</ecNumber>
    </recommendedName>
</protein>
<dbReference type="Pfam" id="PF12161">
    <property type="entry name" value="HsdM_N"/>
    <property type="match status" value="1"/>
</dbReference>
<evidence type="ECO:0000313" key="11">
    <source>
        <dbReference type="EMBL" id="RJY10285.1"/>
    </source>
</evidence>
<evidence type="ECO:0000256" key="2">
    <source>
        <dbReference type="ARBA" id="ARBA00011900"/>
    </source>
</evidence>
<dbReference type="InterPro" id="IPR029063">
    <property type="entry name" value="SAM-dependent_MTases_sf"/>
</dbReference>
<dbReference type="InterPro" id="IPR052916">
    <property type="entry name" value="Type-I_RE_MTase_Subunit"/>
</dbReference>
<dbReference type="InterPro" id="IPR003356">
    <property type="entry name" value="DNA_methylase_A-5"/>
</dbReference>
<dbReference type="RefSeq" id="WP_120049296.1">
    <property type="nucleotide sequence ID" value="NZ_RAHX01000001.1"/>
</dbReference>
<dbReference type="SUPFAM" id="SSF53335">
    <property type="entry name" value="S-adenosyl-L-methionine-dependent methyltransferases"/>
    <property type="match status" value="1"/>
</dbReference>
<evidence type="ECO:0000256" key="6">
    <source>
        <dbReference type="ARBA" id="ARBA00022747"/>
    </source>
</evidence>
<evidence type="ECO:0000256" key="1">
    <source>
        <dbReference type="ARBA" id="ARBA00006594"/>
    </source>
</evidence>
<dbReference type="GO" id="GO:0009307">
    <property type="term" value="P:DNA restriction-modification system"/>
    <property type="evidence" value="ECO:0007669"/>
    <property type="project" value="UniProtKB-KW"/>
</dbReference>
<keyword evidence="5" id="KW-0949">S-adenosyl-L-methionine</keyword>
<dbReference type="EC" id="2.1.1.72" evidence="2"/>
<name>A0A419RWV9_9SPHN</name>
<sequence length="519" mass="57528">MAVDLQDLSRRLFATANQLWTNTALRPDQYAQPVLALIALRQMEAKFDLIDAELAETFTGRMKPTPGDYQGKGAIFLPDHARFSYLLGLPENENLAEALNEAMKAIAEHNPDLAGVMPQGYGSLPNGVLRELLRLLAPLEIDGDAYGLIFEYFMGEFASNYMQKGGEYFTPASIVKLIVEVIEPYHGKILDPACGSGGMFVHSAEFVKRHGDNPSREIGLYGVEKMEDTQKLCRLNLAVHGVSGDIKVANAYYEDPHKMVGQFDFVMANPPFNQSEVDRSRLVNDAGKVSPRFPLGIPGTNNANYLWIGMFAAALNETGRGGFVMANSAADAGHSEKEMRRKLVESGMVDVIITTSPNMFLTVTLPVTLWFLDKGKTDGERADQVLFIDARKIFRQVTRAHREYTPEQIEFISNIVRLWRGGEVEMQQGSADLMAETFGEDGFRNVAGLCKVVSRKEIEAQDWSFNPGRYVGVAAGEQIDDVDFKERLEGLQEELETLNAEAAQLQETIAQNAAEVLAR</sequence>
<keyword evidence="8" id="KW-0175">Coiled coil</keyword>
<evidence type="ECO:0000259" key="9">
    <source>
        <dbReference type="Pfam" id="PF02384"/>
    </source>
</evidence>
<dbReference type="GO" id="GO:0009007">
    <property type="term" value="F:site-specific DNA-methyltransferase (adenine-specific) activity"/>
    <property type="evidence" value="ECO:0007669"/>
    <property type="project" value="UniProtKB-EC"/>
</dbReference>
<dbReference type="OrthoDB" id="9806213at2"/>
<reference evidence="11 12" key="1">
    <citation type="journal article" date="2017" name="Int. J. Syst. Evol. Microbiol.">
        <title>Erythrobacter aquimixticola sp. nov., isolated from the junction between the ocean and a freshwater spring.</title>
        <authorList>
            <person name="Park S."/>
            <person name="Jung Y.T."/>
            <person name="Choi S.J."/>
            <person name="Yoon J.H."/>
        </authorList>
    </citation>
    <scope>NUCLEOTIDE SEQUENCE [LARGE SCALE GENOMIC DNA]</scope>
    <source>
        <strain evidence="11 12">JSSK-14</strain>
    </source>
</reference>
<dbReference type="Gene3D" id="3.40.50.150">
    <property type="entry name" value="Vaccinia Virus protein VP39"/>
    <property type="match status" value="1"/>
</dbReference>
<organism evidence="11 12">
    <name type="scientific">Aurantiacibacter aquimixticola</name>
    <dbReference type="NCBI Taxonomy" id="1958945"/>
    <lineage>
        <taxon>Bacteria</taxon>
        <taxon>Pseudomonadati</taxon>
        <taxon>Pseudomonadota</taxon>
        <taxon>Alphaproteobacteria</taxon>
        <taxon>Sphingomonadales</taxon>
        <taxon>Erythrobacteraceae</taxon>
        <taxon>Aurantiacibacter</taxon>
    </lineage>
</organism>
<evidence type="ECO:0000259" key="10">
    <source>
        <dbReference type="Pfam" id="PF12161"/>
    </source>
</evidence>
<evidence type="ECO:0000256" key="8">
    <source>
        <dbReference type="SAM" id="Coils"/>
    </source>
</evidence>
<dbReference type="GO" id="GO:0032259">
    <property type="term" value="P:methylation"/>
    <property type="evidence" value="ECO:0007669"/>
    <property type="project" value="UniProtKB-KW"/>
</dbReference>
<feature type="domain" description="N6 adenine-specific DNA methyltransferase N-terminal" evidence="10">
    <location>
        <begin position="8"/>
        <end position="119"/>
    </location>
</feature>
<dbReference type="Gene3D" id="1.20.1260.30">
    <property type="match status" value="1"/>
</dbReference>
<comment type="catalytic activity">
    <reaction evidence="7">
        <text>a 2'-deoxyadenosine in DNA + S-adenosyl-L-methionine = an N(6)-methyl-2'-deoxyadenosine in DNA + S-adenosyl-L-homocysteine + H(+)</text>
        <dbReference type="Rhea" id="RHEA:15197"/>
        <dbReference type="Rhea" id="RHEA-COMP:12418"/>
        <dbReference type="Rhea" id="RHEA-COMP:12419"/>
        <dbReference type="ChEBI" id="CHEBI:15378"/>
        <dbReference type="ChEBI" id="CHEBI:57856"/>
        <dbReference type="ChEBI" id="CHEBI:59789"/>
        <dbReference type="ChEBI" id="CHEBI:90615"/>
        <dbReference type="ChEBI" id="CHEBI:90616"/>
        <dbReference type="EC" id="2.1.1.72"/>
    </reaction>
</comment>
<dbReference type="PRINTS" id="PR00507">
    <property type="entry name" value="N12N6MTFRASE"/>
</dbReference>
<evidence type="ECO:0000256" key="3">
    <source>
        <dbReference type="ARBA" id="ARBA00022603"/>
    </source>
</evidence>
<evidence type="ECO:0000256" key="4">
    <source>
        <dbReference type="ARBA" id="ARBA00022679"/>
    </source>
</evidence>
<keyword evidence="6" id="KW-0680">Restriction system</keyword>
<dbReference type="Pfam" id="PF02384">
    <property type="entry name" value="N6_Mtase"/>
    <property type="match status" value="1"/>
</dbReference>
<keyword evidence="12" id="KW-1185">Reference proteome</keyword>
<keyword evidence="3 11" id="KW-0489">Methyltransferase</keyword>
<evidence type="ECO:0000256" key="5">
    <source>
        <dbReference type="ARBA" id="ARBA00022691"/>
    </source>
</evidence>
<evidence type="ECO:0000313" key="12">
    <source>
        <dbReference type="Proteomes" id="UP000285232"/>
    </source>
</evidence>
<gene>
    <name evidence="11" type="ORF">D6201_08075</name>
</gene>
<keyword evidence="4 11" id="KW-0808">Transferase</keyword>
<dbReference type="PANTHER" id="PTHR42998:SF1">
    <property type="entry name" value="TYPE I RESTRICTION ENZYME HINDI METHYLASE SUBUNIT"/>
    <property type="match status" value="1"/>
</dbReference>
<evidence type="ECO:0000256" key="7">
    <source>
        <dbReference type="ARBA" id="ARBA00047942"/>
    </source>
</evidence>
<accession>A0A419RWV9</accession>